<keyword evidence="3" id="KW-1185">Reference proteome</keyword>
<dbReference type="Proteomes" id="UP001521116">
    <property type="component" value="Unassembled WGS sequence"/>
</dbReference>
<feature type="compositionally biased region" description="Basic and acidic residues" evidence="1">
    <location>
        <begin position="140"/>
        <end position="156"/>
    </location>
</feature>
<organism evidence="2 3">
    <name type="scientific">Neofusicoccum ribis</name>
    <dbReference type="NCBI Taxonomy" id="45134"/>
    <lineage>
        <taxon>Eukaryota</taxon>
        <taxon>Fungi</taxon>
        <taxon>Dikarya</taxon>
        <taxon>Ascomycota</taxon>
        <taxon>Pezizomycotina</taxon>
        <taxon>Dothideomycetes</taxon>
        <taxon>Dothideomycetes incertae sedis</taxon>
        <taxon>Botryosphaeriales</taxon>
        <taxon>Botryosphaeriaceae</taxon>
        <taxon>Neofusicoccum</taxon>
    </lineage>
</organism>
<feature type="compositionally biased region" description="Polar residues" evidence="1">
    <location>
        <begin position="1"/>
        <end position="11"/>
    </location>
</feature>
<gene>
    <name evidence="2" type="ORF">SLS56_007839</name>
</gene>
<comment type="caution">
    <text evidence="2">The sequence shown here is derived from an EMBL/GenBank/DDBJ whole genome shotgun (WGS) entry which is preliminary data.</text>
</comment>
<evidence type="ECO:0000256" key="1">
    <source>
        <dbReference type="SAM" id="MobiDB-lite"/>
    </source>
</evidence>
<sequence length="854" mass="95802">MPANASLSNCFSRPKGSRKVPGSRWKREGRAEDVLRTKLEDLYWEGVKNELEVILRTLERLQNSEGEYFKLWQEMEKSGETVSGYETFVDQVCPRSRDFARRYDVAQAKQNFLRGYKGRSRAARLKKLTTVLRSGVGRSKTNEKKKETREEPRDVMEENSDEEVDTDAKSIYLTSETGILDAEEAEKDIPRRVRRYTRRYPFGNVHMALRVGPIVIENGVPKFFQAVKMPQQPRSLAVAGQAPRNVYSSSAEETGLAPKRTKAVLKQVVGTPFTGLSDQDEEREILKLLVEASTKGWFAHPAYSAMEQRSLLNEALSPLLGAVKELMESRVQSYLDFLSERLLSPDTKLRWNRRNNNCQNFCDALLSKGPLVSLFPETDTGQPDPLYLISFVCRPEAYLSKTAKTKLDVPHGLTEEYLLKFHFGLHEESDMIDTLQEYWHDFGGFGKHLYRFQDMFPWDCTEAFSNDSVTCSDCSLSKHVWAFPFDSWSIISLHFRRDRCLYPLDPLSNTDLSDIDWIRTRLTLLKAEEYLTAGAAAMASKHSIRQAMQGPLESREPQEDRWRLGGIHRAQPWSHCYEGGEYRIHFIAEWAHLGAEEQVARYELLRDYRREMPDMGVAPPNASLTGSRYESVRPGTFGARLDWVLAFEAQISFTEASFDGPQETCSDGPAGANGAGEPAGCDSSGGGARLGSGTQYSTKDTNTDALVSGTDNTDHGGGTSESLSGTEAAPMYLEGLVEVWRTILRAIEAEEAKAVVEDGMITIRPAIAMEIETEVGMITIPTVVMEVEEKVGMTTPLAIAMGAEVAAEEEEEEEEEATIRVVIPEVIVAGEVAEAWTGSESRLHTCLPVEFILF</sequence>
<evidence type="ECO:0000313" key="3">
    <source>
        <dbReference type="Proteomes" id="UP001521116"/>
    </source>
</evidence>
<protein>
    <submittedName>
        <fullName evidence="2">Uncharacterized protein</fullName>
    </submittedName>
</protein>
<accession>A0ABR3SLU0</accession>
<reference evidence="2 3" key="1">
    <citation type="submission" date="2024-02" db="EMBL/GenBank/DDBJ databases">
        <title>De novo assembly and annotation of 12 fungi associated with fruit tree decline syndrome in Ontario, Canada.</title>
        <authorList>
            <person name="Sulman M."/>
            <person name="Ellouze W."/>
            <person name="Ilyukhin E."/>
        </authorList>
    </citation>
    <scope>NUCLEOTIDE SEQUENCE [LARGE SCALE GENOMIC DNA]</scope>
    <source>
        <strain evidence="2 3">M1-105</strain>
    </source>
</reference>
<feature type="region of interest" description="Disordered" evidence="1">
    <location>
        <begin position="136"/>
        <end position="165"/>
    </location>
</feature>
<feature type="region of interest" description="Disordered" evidence="1">
    <location>
        <begin position="1"/>
        <end position="24"/>
    </location>
</feature>
<feature type="region of interest" description="Disordered" evidence="1">
    <location>
        <begin position="658"/>
        <end position="726"/>
    </location>
</feature>
<dbReference type="EMBL" id="JAJVDC020000107">
    <property type="protein sequence ID" value="KAL1624370.1"/>
    <property type="molecule type" value="Genomic_DNA"/>
</dbReference>
<proteinExistence type="predicted"/>
<feature type="compositionally biased region" description="Polar residues" evidence="1">
    <location>
        <begin position="692"/>
        <end position="711"/>
    </location>
</feature>
<feature type="compositionally biased region" description="Low complexity" evidence="1">
    <location>
        <begin position="668"/>
        <end position="680"/>
    </location>
</feature>
<evidence type="ECO:0000313" key="2">
    <source>
        <dbReference type="EMBL" id="KAL1624370.1"/>
    </source>
</evidence>
<name>A0ABR3SLU0_9PEZI</name>